<dbReference type="InterPro" id="IPR006287">
    <property type="entry name" value="DJ-1"/>
</dbReference>
<evidence type="ECO:0000313" key="3">
    <source>
        <dbReference type="Proteomes" id="UP000664218"/>
    </source>
</evidence>
<dbReference type="NCBIfam" id="TIGR01383">
    <property type="entry name" value="not_thiJ"/>
    <property type="match status" value="1"/>
</dbReference>
<evidence type="ECO:0000313" key="2">
    <source>
        <dbReference type="EMBL" id="MBO1264019.1"/>
    </source>
</evidence>
<dbReference type="Gene3D" id="3.40.50.880">
    <property type="match status" value="1"/>
</dbReference>
<dbReference type="GO" id="GO:0005737">
    <property type="term" value="C:cytoplasm"/>
    <property type="evidence" value="ECO:0007669"/>
    <property type="project" value="TreeGrafter"/>
</dbReference>
<feature type="domain" description="DJ-1/PfpI" evidence="1">
    <location>
        <begin position="3"/>
        <end position="167"/>
    </location>
</feature>
<comment type="caution">
    <text evidence="2">The sequence shown here is derived from an EMBL/GenBank/DDBJ whole genome shotgun (WGS) entry which is preliminary data.</text>
</comment>
<accession>A0A939H7Q4</accession>
<sequence length="193" mass="21746">MNKRVMVLLAPGFEEIEAVSVIDILRRAKVNVQVCSITEKEYVTGSHNITIKSDVRLDFIDIYNDEYDLIYLPGGVPGVNNLADNENVIKLLQKYNEDGTFIGAICAAPWVLNEAGILKEHDATSAPTFKDKITPKSYMDKVFVSSGNILTSRGAGTSMEMGFRILETLGMKEESERLREDMQYNFLFDHRNE</sequence>
<dbReference type="InterPro" id="IPR029062">
    <property type="entry name" value="Class_I_gatase-like"/>
</dbReference>
<dbReference type="Proteomes" id="UP000664218">
    <property type="component" value="Unassembled WGS sequence"/>
</dbReference>
<dbReference type="PANTHER" id="PTHR48094">
    <property type="entry name" value="PROTEIN/NUCLEIC ACID DEGLYCASE DJ-1-RELATED"/>
    <property type="match status" value="1"/>
</dbReference>
<proteinExistence type="predicted"/>
<organism evidence="2 3">
    <name type="scientific">Proteiniclasticum aestuarii</name>
    <dbReference type="NCBI Taxonomy" id="2817862"/>
    <lineage>
        <taxon>Bacteria</taxon>
        <taxon>Bacillati</taxon>
        <taxon>Bacillota</taxon>
        <taxon>Clostridia</taxon>
        <taxon>Eubacteriales</taxon>
        <taxon>Clostridiaceae</taxon>
        <taxon>Proteiniclasticum</taxon>
    </lineage>
</organism>
<gene>
    <name evidence="2" type="ORF">J3A84_03045</name>
</gene>
<reference evidence="2" key="1">
    <citation type="submission" date="2021-03" db="EMBL/GenBank/DDBJ databases">
        <title>Proteiniclasticum marinus sp. nov., isolated from tidal flat sediment.</title>
        <authorList>
            <person name="Namirimu T."/>
            <person name="Yang J.-A."/>
            <person name="Yang S.-H."/>
            <person name="Kim Y.-J."/>
            <person name="Kwon K.K."/>
        </authorList>
    </citation>
    <scope>NUCLEOTIDE SEQUENCE</scope>
    <source>
        <strain evidence="2">SCR006</strain>
    </source>
</reference>
<dbReference type="PANTHER" id="PTHR48094:SF12">
    <property type="entry name" value="PARKINSON DISEASE PROTEIN 7 HOMOLOG"/>
    <property type="match status" value="1"/>
</dbReference>
<dbReference type="InterPro" id="IPR002818">
    <property type="entry name" value="DJ-1/PfpI"/>
</dbReference>
<dbReference type="AlphaFoldDB" id="A0A939H7Q4"/>
<protein>
    <submittedName>
        <fullName evidence="2">DJ-1/PfpI family protein</fullName>
    </submittedName>
</protein>
<name>A0A939H7Q4_9CLOT</name>
<evidence type="ECO:0000259" key="1">
    <source>
        <dbReference type="Pfam" id="PF01965"/>
    </source>
</evidence>
<dbReference type="Pfam" id="PF01965">
    <property type="entry name" value="DJ-1_PfpI"/>
    <property type="match status" value="1"/>
</dbReference>
<dbReference type="CDD" id="cd03135">
    <property type="entry name" value="GATase1_DJ-1"/>
    <property type="match status" value="1"/>
</dbReference>
<dbReference type="SUPFAM" id="SSF52317">
    <property type="entry name" value="Class I glutamine amidotransferase-like"/>
    <property type="match status" value="1"/>
</dbReference>
<dbReference type="RefSeq" id="WP_207598542.1">
    <property type="nucleotide sequence ID" value="NZ_JAFNJU010000002.1"/>
</dbReference>
<dbReference type="EMBL" id="JAFNJU010000002">
    <property type="protein sequence ID" value="MBO1264019.1"/>
    <property type="molecule type" value="Genomic_DNA"/>
</dbReference>
<dbReference type="InterPro" id="IPR050325">
    <property type="entry name" value="Prot/Nucl_acid_deglycase"/>
</dbReference>
<keyword evidence="3" id="KW-1185">Reference proteome</keyword>